<evidence type="ECO:0000256" key="1">
    <source>
        <dbReference type="ARBA" id="ARBA00001946"/>
    </source>
</evidence>
<evidence type="ECO:0000259" key="13">
    <source>
        <dbReference type="Pfam" id="PF01909"/>
    </source>
</evidence>
<gene>
    <name evidence="14" type="ordered locus">Maeo_0949</name>
</gene>
<dbReference type="GO" id="GO:0005524">
    <property type="term" value="F:ATP binding"/>
    <property type="evidence" value="ECO:0007669"/>
    <property type="project" value="UniProtKB-KW"/>
</dbReference>
<reference evidence="14" key="1">
    <citation type="submission" date="2007-06" db="EMBL/GenBank/DDBJ databases">
        <title>Complete sequence of Methanococcus aeolicus Nankai-3.</title>
        <authorList>
            <consortium name="US DOE Joint Genome Institute"/>
            <person name="Copeland A."/>
            <person name="Lucas S."/>
            <person name="Lapidus A."/>
            <person name="Barry K."/>
            <person name="Glavina del Rio T."/>
            <person name="Dalin E."/>
            <person name="Tice H."/>
            <person name="Pitluck S."/>
            <person name="Chain P."/>
            <person name="Malfatti S."/>
            <person name="Shin M."/>
            <person name="Vergez L."/>
            <person name="Schmutz J."/>
            <person name="Larimer F."/>
            <person name="Land M."/>
            <person name="Hauser L."/>
            <person name="Kyrpides N."/>
            <person name="Lykidis A."/>
            <person name="Sieprawska-Lupa M."/>
            <person name="Whitman W.B."/>
            <person name="Richardson P."/>
        </authorList>
    </citation>
    <scope>NUCLEOTIDE SEQUENCE [LARGE SCALE GENOMIC DNA]</scope>
    <source>
        <strain evidence="14">Nankai-3</strain>
    </source>
</reference>
<dbReference type="GeneID" id="5327049"/>
<dbReference type="Pfam" id="PF01909">
    <property type="entry name" value="NTP_transf_2"/>
    <property type="match status" value="1"/>
</dbReference>
<keyword evidence="7" id="KW-0067">ATP-binding</keyword>
<evidence type="ECO:0000313" key="15">
    <source>
        <dbReference type="Proteomes" id="UP000001106"/>
    </source>
</evidence>
<protein>
    <recommendedName>
        <fullName evidence="9">protein adenylyltransferase</fullName>
        <ecNumber evidence="9">2.7.7.108</ecNumber>
    </recommendedName>
</protein>
<evidence type="ECO:0000256" key="7">
    <source>
        <dbReference type="ARBA" id="ARBA00022840"/>
    </source>
</evidence>
<accession>A6UVK6</accession>
<keyword evidence="5" id="KW-0479">Metal-binding</keyword>
<evidence type="ECO:0000256" key="11">
    <source>
        <dbReference type="ARBA" id="ARBA00047518"/>
    </source>
</evidence>
<keyword evidence="8" id="KW-0460">Magnesium</keyword>
<evidence type="ECO:0000256" key="8">
    <source>
        <dbReference type="ARBA" id="ARBA00022842"/>
    </source>
</evidence>
<comment type="similarity">
    <text evidence="10">Belongs to the MntA antitoxin family.</text>
</comment>
<organism evidence="14 15">
    <name type="scientific">Methanococcus aeolicus (strain ATCC BAA-1280 / DSM 17508 / OCM 812 / Nankai-3)</name>
    <dbReference type="NCBI Taxonomy" id="419665"/>
    <lineage>
        <taxon>Archaea</taxon>
        <taxon>Methanobacteriati</taxon>
        <taxon>Methanobacteriota</taxon>
        <taxon>Methanomada group</taxon>
        <taxon>Methanococci</taxon>
        <taxon>Methanococcales</taxon>
        <taxon>Methanococcaceae</taxon>
        <taxon>Methanococcus</taxon>
    </lineage>
</organism>
<dbReference type="PANTHER" id="PTHR33571:SF19">
    <property type="entry name" value="PROTEIN ADENYLYLTRANSFERASE MJ0128-RELATED"/>
    <property type="match status" value="1"/>
</dbReference>
<dbReference type="eggNOG" id="arCOG01206">
    <property type="taxonomic scope" value="Archaea"/>
</dbReference>
<dbReference type="InterPro" id="IPR002934">
    <property type="entry name" value="Polymerase_NTP_transf_dom"/>
</dbReference>
<dbReference type="RefSeq" id="WP_011973660.1">
    <property type="nucleotide sequence ID" value="NC_009635.1"/>
</dbReference>
<feature type="domain" description="Polymerase nucleotidyl transferase" evidence="13">
    <location>
        <begin position="13"/>
        <end position="97"/>
    </location>
</feature>
<evidence type="ECO:0000256" key="9">
    <source>
        <dbReference type="ARBA" id="ARBA00034531"/>
    </source>
</evidence>
<dbReference type="KEGG" id="mae:Maeo_0949"/>
<dbReference type="EMBL" id="CP000743">
    <property type="protein sequence ID" value="ABR56528.1"/>
    <property type="molecule type" value="Genomic_DNA"/>
</dbReference>
<dbReference type="Proteomes" id="UP000001106">
    <property type="component" value="Chromosome"/>
</dbReference>
<dbReference type="InterPro" id="IPR052038">
    <property type="entry name" value="Type-VII_TA_antitoxin"/>
</dbReference>
<evidence type="ECO:0000256" key="3">
    <source>
        <dbReference type="ARBA" id="ARBA00022679"/>
    </source>
</evidence>
<comment type="catalytic activity">
    <reaction evidence="12">
        <text>L-tyrosyl-[protein] + ATP = O-(5'-adenylyl)-L-tyrosyl-[protein] + diphosphate</text>
        <dbReference type="Rhea" id="RHEA:54288"/>
        <dbReference type="Rhea" id="RHEA-COMP:10136"/>
        <dbReference type="Rhea" id="RHEA-COMP:13846"/>
        <dbReference type="ChEBI" id="CHEBI:30616"/>
        <dbReference type="ChEBI" id="CHEBI:33019"/>
        <dbReference type="ChEBI" id="CHEBI:46858"/>
        <dbReference type="ChEBI" id="CHEBI:83624"/>
        <dbReference type="EC" id="2.7.7.108"/>
    </reaction>
</comment>
<dbReference type="HOGENOM" id="CLU_130257_10_3_2"/>
<sequence length="102" mass="12079">MKTLNEIKKILLEHKKELKEKYKVKTIGIFGSYVRGEQKETSDIDILIEFYEPIGLDIVDLKEYLEKILNIEVDLIIKKSIQNPYLKKSIEEDLIYVYRSEA</sequence>
<dbReference type="AlphaFoldDB" id="A6UVK6"/>
<evidence type="ECO:0000256" key="2">
    <source>
        <dbReference type="ARBA" id="ARBA00022649"/>
    </source>
</evidence>
<keyword evidence="2" id="KW-1277">Toxin-antitoxin system</keyword>
<dbReference type="InterPro" id="IPR043519">
    <property type="entry name" value="NT_sf"/>
</dbReference>
<evidence type="ECO:0000256" key="10">
    <source>
        <dbReference type="ARBA" id="ARBA00038276"/>
    </source>
</evidence>
<dbReference type="OrthoDB" id="62697at2157"/>
<dbReference type="STRING" id="419665.Maeo_0949"/>
<keyword evidence="4" id="KW-0548">Nucleotidyltransferase</keyword>
<dbReference type="EC" id="2.7.7.108" evidence="9"/>
<dbReference type="Gene3D" id="3.30.460.10">
    <property type="entry name" value="Beta Polymerase, domain 2"/>
    <property type="match status" value="1"/>
</dbReference>
<dbReference type="GO" id="GO:0070733">
    <property type="term" value="F:AMPylase activity"/>
    <property type="evidence" value="ECO:0007669"/>
    <property type="project" value="UniProtKB-EC"/>
</dbReference>
<evidence type="ECO:0000256" key="6">
    <source>
        <dbReference type="ARBA" id="ARBA00022741"/>
    </source>
</evidence>
<proteinExistence type="inferred from homology"/>
<comment type="catalytic activity">
    <reaction evidence="11">
        <text>O-(5'-adenylyl)-L-tyrosyl-[protein] + ATP = O-[5'-(adenylyl-(5'-&gt;3')-adenylyl)]-L-tyrosyl-[protein] + diphosphate</text>
        <dbReference type="Rhea" id="RHEA:66528"/>
        <dbReference type="Rhea" id="RHEA-COMP:13846"/>
        <dbReference type="Rhea" id="RHEA-COMP:17046"/>
        <dbReference type="ChEBI" id="CHEBI:30616"/>
        <dbReference type="ChEBI" id="CHEBI:33019"/>
        <dbReference type="ChEBI" id="CHEBI:83624"/>
        <dbReference type="ChEBI" id="CHEBI:167160"/>
    </reaction>
</comment>
<evidence type="ECO:0000313" key="14">
    <source>
        <dbReference type="EMBL" id="ABR56528.1"/>
    </source>
</evidence>
<comment type="cofactor">
    <cofactor evidence="1">
        <name>Mg(2+)</name>
        <dbReference type="ChEBI" id="CHEBI:18420"/>
    </cofactor>
</comment>
<dbReference type="SUPFAM" id="SSF81301">
    <property type="entry name" value="Nucleotidyltransferase"/>
    <property type="match status" value="1"/>
</dbReference>
<keyword evidence="15" id="KW-1185">Reference proteome</keyword>
<evidence type="ECO:0000256" key="12">
    <source>
        <dbReference type="ARBA" id="ARBA00048696"/>
    </source>
</evidence>
<dbReference type="CDD" id="cd05403">
    <property type="entry name" value="NT_KNTase_like"/>
    <property type="match status" value="1"/>
</dbReference>
<name>A6UVK6_META3</name>
<dbReference type="PANTHER" id="PTHR33571">
    <property type="entry name" value="SSL8005 PROTEIN"/>
    <property type="match status" value="1"/>
</dbReference>
<dbReference type="GO" id="GO:0046872">
    <property type="term" value="F:metal ion binding"/>
    <property type="evidence" value="ECO:0007669"/>
    <property type="project" value="UniProtKB-KW"/>
</dbReference>
<evidence type="ECO:0000256" key="4">
    <source>
        <dbReference type="ARBA" id="ARBA00022695"/>
    </source>
</evidence>
<keyword evidence="6" id="KW-0547">Nucleotide-binding</keyword>
<keyword evidence="3" id="KW-0808">Transferase</keyword>
<evidence type="ECO:0000256" key="5">
    <source>
        <dbReference type="ARBA" id="ARBA00022723"/>
    </source>
</evidence>